<dbReference type="OrthoDB" id="2688210at2759"/>
<feature type="compositionally biased region" description="Basic and acidic residues" evidence="2">
    <location>
        <begin position="347"/>
        <end position="360"/>
    </location>
</feature>
<feature type="coiled-coil region" evidence="1">
    <location>
        <begin position="63"/>
        <end position="99"/>
    </location>
</feature>
<gene>
    <name evidence="3" type="ORF">EV702DRAFT_694060</name>
</gene>
<evidence type="ECO:0000313" key="3">
    <source>
        <dbReference type="EMBL" id="KAG1769504.1"/>
    </source>
</evidence>
<dbReference type="EMBL" id="JABBWD010000071">
    <property type="protein sequence ID" value="KAG1769504.1"/>
    <property type="molecule type" value="Genomic_DNA"/>
</dbReference>
<protein>
    <submittedName>
        <fullName evidence="3">Uncharacterized protein</fullName>
    </submittedName>
</protein>
<evidence type="ECO:0000313" key="4">
    <source>
        <dbReference type="Proteomes" id="UP000714275"/>
    </source>
</evidence>
<sequence>MPRIASDPALDIEPDFTSATFEGIRNRIIGNTQLTHDEAANELATGWQQDRDIRLAAWTLQVNEETRLAAEAAQAERELLEQERVLLEQEAEKERRETEKKKPKINDFQAGASVGDTLTHRPSQYAIHKLKSFEYVELWYFSPDGCREAADEAKSAADSTFGFTKVDDFIALKPVAAFKPSRKVIQDHSLEWRQFDMAKNSFLLYMNKLKWPEKHQRAITMFFMNVVSHPQRSEPFGERALLLYAARVRRDWHDTLALDNAFDISVFNTTLLKNLAEEVWNKLRLESLTEFQLAMSSQGNGRESHTSSHRNQARSSTRPTRSRSRSPARNSSGRLPPRSSSPNRQRPRQDPKRPSQDKRPFQGGAASSGHHACALCLGRFAHNIHKCKSDLLWDNKTPTSCRRSAEGRLVNAQGLQLCYDWQRPNGCASTSKDHIHECSGCGNTDHGAQKCPRGQEV</sequence>
<comment type="caution">
    <text evidence="3">The sequence shown here is derived from an EMBL/GenBank/DDBJ whole genome shotgun (WGS) entry which is preliminary data.</text>
</comment>
<evidence type="ECO:0000256" key="2">
    <source>
        <dbReference type="SAM" id="MobiDB-lite"/>
    </source>
</evidence>
<accession>A0A9P6ZJW9</accession>
<evidence type="ECO:0000256" key="1">
    <source>
        <dbReference type="SAM" id="Coils"/>
    </source>
</evidence>
<feature type="compositionally biased region" description="Low complexity" evidence="2">
    <location>
        <begin position="327"/>
        <end position="344"/>
    </location>
</feature>
<name>A0A9P6ZJW9_9AGAM</name>
<reference evidence="3" key="1">
    <citation type="journal article" date="2020" name="New Phytol.">
        <title>Comparative genomics reveals dynamic genome evolution in host specialist ectomycorrhizal fungi.</title>
        <authorList>
            <person name="Lofgren L.A."/>
            <person name="Nguyen N.H."/>
            <person name="Vilgalys R."/>
            <person name="Ruytinx J."/>
            <person name="Liao H.L."/>
            <person name="Branco S."/>
            <person name="Kuo A."/>
            <person name="LaButti K."/>
            <person name="Lipzen A."/>
            <person name="Andreopoulos W."/>
            <person name="Pangilinan J."/>
            <person name="Riley R."/>
            <person name="Hundley H."/>
            <person name="Na H."/>
            <person name="Barry K."/>
            <person name="Grigoriev I.V."/>
            <person name="Stajich J.E."/>
            <person name="Kennedy P.G."/>
        </authorList>
    </citation>
    <scope>NUCLEOTIDE SEQUENCE</scope>
    <source>
        <strain evidence="3">DOB743</strain>
    </source>
</reference>
<keyword evidence="4" id="KW-1185">Reference proteome</keyword>
<organism evidence="3 4">
    <name type="scientific">Suillus placidus</name>
    <dbReference type="NCBI Taxonomy" id="48579"/>
    <lineage>
        <taxon>Eukaryota</taxon>
        <taxon>Fungi</taxon>
        <taxon>Dikarya</taxon>
        <taxon>Basidiomycota</taxon>
        <taxon>Agaricomycotina</taxon>
        <taxon>Agaricomycetes</taxon>
        <taxon>Agaricomycetidae</taxon>
        <taxon>Boletales</taxon>
        <taxon>Suillineae</taxon>
        <taxon>Suillaceae</taxon>
        <taxon>Suillus</taxon>
    </lineage>
</organism>
<dbReference type="AlphaFoldDB" id="A0A9P6ZJW9"/>
<feature type="region of interest" description="Disordered" evidence="2">
    <location>
        <begin position="296"/>
        <end position="366"/>
    </location>
</feature>
<keyword evidence="1" id="KW-0175">Coiled coil</keyword>
<proteinExistence type="predicted"/>
<dbReference type="Proteomes" id="UP000714275">
    <property type="component" value="Unassembled WGS sequence"/>
</dbReference>